<proteinExistence type="predicted"/>
<evidence type="ECO:0000313" key="1">
    <source>
        <dbReference type="EMBL" id="MQS17253.1"/>
    </source>
</evidence>
<evidence type="ECO:0000313" key="2">
    <source>
        <dbReference type="Proteomes" id="UP000450000"/>
    </source>
</evidence>
<organism evidence="1 2">
    <name type="scientific">Streptomyces kaniharaensis</name>
    <dbReference type="NCBI Taxonomy" id="212423"/>
    <lineage>
        <taxon>Bacteria</taxon>
        <taxon>Bacillati</taxon>
        <taxon>Actinomycetota</taxon>
        <taxon>Actinomycetes</taxon>
        <taxon>Kitasatosporales</taxon>
        <taxon>Streptomycetaceae</taxon>
        <taxon>Streptomyces</taxon>
    </lineage>
</organism>
<dbReference type="RefSeq" id="WP_153469804.1">
    <property type="nucleotide sequence ID" value="NZ_WBOF01000004.1"/>
</dbReference>
<dbReference type="EMBL" id="WBOF01000004">
    <property type="protein sequence ID" value="MQS17253.1"/>
    <property type="molecule type" value="Genomic_DNA"/>
</dbReference>
<name>A0A6N7L5I6_9ACTN</name>
<accession>A0A6N7L5I6</accession>
<gene>
    <name evidence="1" type="ORF">F7Q99_35015</name>
</gene>
<sequence length="334" mass="37027">MSIEHSAEAAEQMRADLADFFGKPVRGLPVALDFIQAMHLSRTSEDFGDDRRAVELHRDRVLQMAKNLEQAQVWVASPSLTSAMTDHELVTSSDGYLLENTDEAPAPVGVVYFPIPITAASELPIHGLAWESEGSGDQLQLSVTALTSTPDLYEALPPPLLPFHWARSPYTPNAMVLAVPEVSTKIQSYGHHPHWGAAPTSILVGLLLAFWTLRPAFEHDEQTVAQKTGKGRKLRVKFRPVRVIREAATRFTGEHVPAEHDRRWADETLRWSVDARWSWRCPNPRDHKAIVEAGGTCPKIKVRVKAHVNGPKGRGLDTRRTARISTISTRAAAV</sequence>
<dbReference type="AlphaFoldDB" id="A0A6N7L5I6"/>
<protein>
    <submittedName>
        <fullName evidence="1">Uncharacterized protein</fullName>
    </submittedName>
</protein>
<reference evidence="1 2" key="1">
    <citation type="submission" date="2019-09" db="EMBL/GenBank/DDBJ databases">
        <title>Genome Sequences of Streptomyces kaniharaensis ATCC 21070.</title>
        <authorList>
            <person name="Zhu W."/>
            <person name="De Crecy-Lagard V."/>
            <person name="Richards N.G."/>
        </authorList>
    </citation>
    <scope>NUCLEOTIDE SEQUENCE [LARGE SCALE GENOMIC DNA]</scope>
    <source>
        <strain evidence="1 2">SF-557</strain>
    </source>
</reference>
<dbReference type="Proteomes" id="UP000450000">
    <property type="component" value="Unassembled WGS sequence"/>
</dbReference>
<keyword evidence="2" id="KW-1185">Reference proteome</keyword>
<dbReference type="OrthoDB" id="4002114at2"/>
<comment type="caution">
    <text evidence="1">The sequence shown here is derived from an EMBL/GenBank/DDBJ whole genome shotgun (WGS) entry which is preliminary data.</text>
</comment>